<dbReference type="Proteomes" id="UP001558652">
    <property type="component" value="Unassembled WGS sequence"/>
</dbReference>
<keyword evidence="3" id="KW-1185">Reference proteome</keyword>
<dbReference type="EMBL" id="JBFDAA010000017">
    <property type="protein sequence ID" value="KAL1116662.1"/>
    <property type="molecule type" value="Genomic_DNA"/>
</dbReference>
<name>A0ABD0XZJ7_9HEMI</name>
<feature type="region of interest" description="Disordered" evidence="1">
    <location>
        <begin position="58"/>
        <end position="114"/>
    </location>
</feature>
<evidence type="ECO:0000313" key="2">
    <source>
        <dbReference type="EMBL" id="KAL1116662.1"/>
    </source>
</evidence>
<evidence type="ECO:0000313" key="3">
    <source>
        <dbReference type="Proteomes" id="UP001558652"/>
    </source>
</evidence>
<dbReference type="InterPro" id="IPR036322">
    <property type="entry name" value="WD40_repeat_dom_sf"/>
</dbReference>
<evidence type="ECO:0000256" key="1">
    <source>
        <dbReference type="SAM" id="MobiDB-lite"/>
    </source>
</evidence>
<proteinExistence type="predicted"/>
<sequence>MLDAGRRRSREVVEIGLSVSRAATSVPVGFLGQIHRQLVSVYGEGVIGCHWWGIGEEGESSSISEENTDDIQMESESEDDGAEAEVQDDESDDVEYDEDSDDESNEDISSVTKGEIKTSEEGVWDLRTRKQAFSVSPTDEYISSIVSSEEYTAVLGSDGTVVGFDARRLKKLDQSFLNCGCLSSGALFRDESRLIIGGSDGDLVFYKWGEFDYPLEQYSPRKGTGINQIVAARNLVGAVGFEDGLIRYDLQFSIRC</sequence>
<dbReference type="SUPFAM" id="SSF50978">
    <property type="entry name" value="WD40 repeat-like"/>
    <property type="match status" value="1"/>
</dbReference>
<protein>
    <submittedName>
        <fullName evidence="2">Uncharacterized protein</fullName>
    </submittedName>
</protein>
<comment type="caution">
    <text evidence="2">The sequence shown here is derived from an EMBL/GenBank/DDBJ whole genome shotgun (WGS) entry which is preliminary data.</text>
</comment>
<feature type="compositionally biased region" description="Acidic residues" evidence="1">
    <location>
        <begin position="66"/>
        <end position="106"/>
    </location>
</feature>
<organism evidence="2 3">
    <name type="scientific">Ranatra chinensis</name>
    <dbReference type="NCBI Taxonomy" id="642074"/>
    <lineage>
        <taxon>Eukaryota</taxon>
        <taxon>Metazoa</taxon>
        <taxon>Ecdysozoa</taxon>
        <taxon>Arthropoda</taxon>
        <taxon>Hexapoda</taxon>
        <taxon>Insecta</taxon>
        <taxon>Pterygota</taxon>
        <taxon>Neoptera</taxon>
        <taxon>Paraneoptera</taxon>
        <taxon>Hemiptera</taxon>
        <taxon>Heteroptera</taxon>
        <taxon>Panheteroptera</taxon>
        <taxon>Nepomorpha</taxon>
        <taxon>Nepidae</taxon>
        <taxon>Ranatrinae</taxon>
        <taxon>Ranatra</taxon>
    </lineage>
</organism>
<dbReference type="Gene3D" id="2.130.10.10">
    <property type="entry name" value="YVTN repeat-like/Quinoprotein amine dehydrogenase"/>
    <property type="match status" value="1"/>
</dbReference>
<reference evidence="2 3" key="1">
    <citation type="submission" date="2024-07" db="EMBL/GenBank/DDBJ databases">
        <title>Chromosome-level genome assembly of the water stick insect Ranatra chinensis (Heteroptera: Nepidae).</title>
        <authorList>
            <person name="Liu X."/>
        </authorList>
    </citation>
    <scope>NUCLEOTIDE SEQUENCE [LARGE SCALE GENOMIC DNA]</scope>
    <source>
        <strain evidence="2">Cailab_2021Rc</strain>
        <tissue evidence="2">Muscle</tissue>
    </source>
</reference>
<accession>A0ABD0XZJ7</accession>
<dbReference type="InterPro" id="IPR015943">
    <property type="entry name" value="WD40/YVTN_repeat-like_dom_sf"/>
</dbReference>
<dbReference type="AlphaFoldDB" id="A0ABD0XZJ7"/>
<gene>
    <name evidence="2" type="ORF">AAG570_005134</name>
</gene>